<evidence type="ECO:0000256" key="1">
    <source>
        <dbReference type="SAM" id="MobiDB-lite"/>
    </source>
</evidence>
<feature type="region of interest" description="Disordered" evidence="1">
    <location>
        <begin position="48"/>
        <end position="119"/>
    </location>
</feature>
<organism evidence="3 5">
    <name type="scientific">Phytophthora rubi</name>
    <dbReference type="NCBI Taxonomy" id="129364"/>
    <lineage>
        <taxon>Eukaryota</taxon>
        <taxon>Sar</taxon>
        <taxon>Stramenopiles</taxon>
        <taxon>Oomycota</taxon>
        <taxon>Peronosporomycetes</taxon>
        <taxon>Peronosporales</taxon>
        <taxon>Peronosporaceae</taxon>
        <taxon>Phytophthora</taxon>
    </lineage>
</organism>
<evidence type="ECO:0000313" key="4">
    <source>
        <dbReference type="Proteomes" id="UP000429607"/>
    </source>
</evidence>
<dbReference type="Proteomes" id="UP000434957">
    <property type="component" value="Unassembled WGS sequence"/>
</dbReference>
<protein>
    <submittedName>
        <fullName evidence="3">Uncharacterized protein</fullName>
    </submittedName>
</protein>
<dbReference type="AlphaFoldDB" id="A0A6A4FVW2"/>
<reference evidence="3 5" key="1">
    <citation type="submission" date="2018-08" db="EMBL/GenBank/DDBJ databases">
        <title>Genomic investigation of the strawberry pathogen Phytophthora fragariae indicates pathogenicity is determined by transcriptional variation in three key races.</title>
        <authorList>
            <person name="Adams T.M."/>
            <person name="Armitage A.D."/>
            <person name="Sobczyk M.K."/>
            <person name="Bates H.J."/>
            <person name="Dunwell J.M."/>
            <person name="Nellist C.F."/>
            <person name="Harrison R.J."/>
        </authorList>
    </citation>
    <scope>NUCLEOTIDE SEQUENCE [LARGE SCALE GENOMIC DNA]</scope>
    <source>
        <strain evidence="2 4">SCRP249</strain>
        <strain evidence="3 5">SCRP333</strain>
    </source>
</reference>
<gene>
    <name evidence="2" type="ORF">PR001_g5834</name>
    <name evidence="3" type="ORF">PR003_g4465</name>
</gene>
<name>A0A6A4FVW2_9STRA</name>
<evidence type="ECO:0000313" key="5">
    <source>
        <dbReference type="Proteomes" id="UP000434957"/>
    </source>
</evidence>
<evidence type="ECO:0000313" key="3">
    <source>
        <dbReference type="EMBL" id="KAE9352269.1"/>
    </source>
</evidence>
<dbReference type="EMBL" id="QXFT01000169">
    <property type="protein sequence ID" value="KAE9352269.1"/>
    <property type="molecule type" value="Genomic_DNA"/>
</dbReference>
<comment type="caution">
    <text evidence="3">The sequence shown here is derived from an EMBL/GenBank/DDBJ whole genome shotgun (WGS) entry which is preliminary data.</text>
</comment>
<accession>A0A6A4FVW2</accession>
<dbReference type="Proteomes" id="UP000429607">
    <property type="component" value="Unassembled WGS sequence"/>
</dbReference>
<proteinExistence type="predicted"/>
<keyword evidence="5" id="KW-1185">Reference proteome</keyword>
<feature type="compositionally biased region" description="Low complexity" evidence="1">
    <location>
        <begin position="58"/>
        <end position="70"/>
    </location>
</feature>
<dbReference type="EMBL" id="QXFV01000265">
    <property type="protein sequence ID" value="KAE9043335.1"/>
    <property type="molecule type" value="Genomic_DNA"/>
</dbReference>
<sequence length="119" mass="12520">MELPQLRFQVYHKAESSMGHVNGLSRVYSDTVCAVSMYDLLNDADLNEQSTPLVGKGPAADPSDLAPPSAGTRHGEHGSVAVGEHGPLEGDAAKPSPTRADLPPSDPYESIATPTNQLL</sequence>
<evidence type="ECO:0000313" key="2">
    <source>
        <dbReference type="EMBL" id="KAE9043335.1"/>
    </source>
</evidence>